<organism evidence="1 2">
    <name type="scientific">Nicoliella spurrieriana</name>
    <dbReference type="NCBI Taxonomy" id="2925830"/>
    <lineage>
        <taxon>Bacteria</taxon>
        <taxon>Bacillati</taxon>
        <taxon>Bacillota</taxon>
        <taxon>Bacilli</taxon>
        <taxon>Lactobacillales</taxon>
        <taxon>Lactobacillaceae</taxon>
        <taxon>Nicoliella</taxon>
    </lineage>
</organism>
<keyword evidence="2" id="KW-1185">Reference proteome</keyword>
<evidence type="ECO:0000313" key="2">
    <source>
        <dbReference type="Proteomes" id="UP000831181"/>
    </source>
</evidence>
<evidence type="ECO:0008006" key="3">
    <source>
        <dbReference type="Google" id="ProtNLM"/>
    </source>
</evidence>
<gene>
    <name evidence="1" type="ORF">MOO44_08415</name>
</gene>
<dbReference type="EMBL" id="CP093361">
    <property type="protein sequence ID" value="UQS86872.1"/>
    <property type="molecule type" value="Genomic_DNA"/>
</dbReference>
<dbReference type="KEGG" id="lbe:MOO44_08415"/>
<sequence>MKKDTKATVGLFKTIKNIFSKMIMTAAVTSVGEFASRSFYEANNAAQGVNPEERMVTGK</sequence>
<accession>A0A976RS75</accession>
<dbReference type="AlphaFoldDB" id="A0A976RS75"/>
<reference evidence="1" key="1">
    <citation type="journal article" date="2022" name="Int. J. Syst. Evol. Microbiol.">
        <title>Apilactobacillus apisilvae sp. nov., Nicolia spurrieriana gen. nov. sp. nov., Bombilactobacillus folatiphilus sp. nov. and Bombilactobacillus thymidiniphilus sp. nov., four new lactic acid bacterial isolates from stingless bees Tetragonula carbonaria and Austroplebeia australis.</title>
        <authorList>
            <person name="Oliphant S.A."/>
            <person name="Watson-Haigh N.S."/>
            <person name="Sumby K.M."/>
            <person name="Gardner J."/>
            <person name="Groom S."/>
            <person name="Jiranek V."/>
        </authorList>
    </citation>
    <scope>NUCLEOTIDE SEQUENCE</scope>
    <source>
        <strain evidence="1">SGEP1_A5</strain>
    </source>
</reference>
<evidence type="ECO:0000313" key="1">
    <source>
        <dbReference type="EMBL" id="UQS86872.1"/>
    </source>
</evidence>
<dbReference type="Proteomes" id="UP000831181">
    <property type="component" value="Chromosome"/>
</dbReference>
<dbReference type="RefSeq" id="WP_260116673.1">
    <property type="nucleotide sequence ID" value="NZ_CP093361.1"/>
</dbReference>
<protein>
    <recommendedName>
        <fullName evidence="3">Cyclic lactone autoinducer peptide</fullName>
    </recommendedName>
</protein>
<name>A0A976RS75_9LACO</name>
<proteinExistence type="predicted"/>